<dbReference type="InterPro" id="IPR050351">
    <property type="entry name" value="BphY/WalK/GraS-like"/>
</dbReference>
<evidence type="ECO:0000256" key="14">
    <source>
        <dbReference type="ARBA" id="ARBA00022989"/>
    </source>
</evidence>
<evidence type="ECO:0000256" key="8">
    <source>
        <dbReference type="ARBA" id="ARBA00022592"/>
    </source>
</evidence>
<dbReference type="SMART" id="SM00387">
    <property type="entry name" value="HATPase_c"/>
    <property type="match status" value="1"/>
</dbReference>
<dbReference type="InterPro" id="IPR036890">
    <property type="entry name" value="HATPase_C_sf"/>
</dbReference>
<evidence type="ECO:0000256" key="15">
    <source>
        <dbReference type="ARBA" id="ARBA00023012"/>
    </source>
</evidence>
<dbReference type="Pfam" id="PF02518">
    <property type="entry name" value="HATPase_c"/>
    <property type="match status" value="1"/>
</dbReference>
<dbReference type="InterPro" id="IPR036097">
    <property type="entry name" value="HisK_dim/P_sf"/>
</dbReference>
<dbReference type="NCBIfam" id="TIGR02966">
    <property type="entry name" value="phoR_proteo"/>
    <property type="match status" value="1"/>
</dbReference>
<dbReference type="SUPFAM" id="SSF55874">
    <property type="entry name" value="ATPase domain of HSP90 chaperone/DNA topoisomerase II/histidine kinase"/>
    <property type="match status" value="1"/>
</dbReference>
<evidence type="ECO:0000256" key="5">
    <source>
        <dbReference type="ARBA" id="ARBA00022448"/>
    </source>
</evidence>
<evidence type="ECO:0000256" key="12">
    <source>
        <dbReference type="ARBA" id="ARBA00022777"/>
    </source>
</evidence>
<dbReference type="SMART" id="SM00388">
    <property type="entry name" value="HisKA"/>
    <property type="match status" value="1"/>
</dbReference>
<dbReference type="InterPro" id="IPR003661">
    <property type="entry name" value="HisK_dim/P_dom"/>
</dbReference>
<dbReference type="Pfam" id="PF11808">
    <property type="entry name" value="PhoR"/>
    <property type="match status" value="1"/>
</dbReference>
<dbReference type="InterPro" id="IPR005467">
    <property type="entry name" value="His_kinase_dom"/>
</dbReference>
<dbReference type="Gene3D" id="3.30.565.10">
    <property type="entry name" value="Histidine kinase-like ATPase, C-terminal domain"/>
    <property type="match status" value="1"/>
</dbReference>
<evidence type="ECO:0000256" key="7">
    <source>
        <dbReference type="ARBA" id="ARBA00022553"/>
    </source>
</evidence>
<keyword evidence="8" id="KW-0592">Phosphate transport</keyword>
<evidence type="ECO:0000256" key="10">
    <source>
        <dbReference type="ARBA" id="ARBA00022692"/>
    </source>
</evidence>
<dbReference type="PANTHER" id="PTHR45453">
    <property type="entry name" value="PHOSPHATE REGULON SENSOR PROTEIN PHOR"/>
    <property type="match status" value="1"/>
</dbReference>
<evidence type="ECO:0000313" key="20">
    <source>
        <dbReference type="EMBL" id="QOW21463.1"/>
    </source>
</evidence>
<organism evidence="20 21">
    <name type="scientific">Novilysobacter avium</name>
    <dbReference type="NCBI Taxonomy" id="2781023"/>
    <lineage>
        <taxon>Bacteria</taxon>
        <taxon>Pseudomonadati</taxon>
        <taxon>Pseudomonadota</taxon>
        <taxon>Gammaproteobacteria</taxon>
        <taxon>Lysobacterales</taxon>
        <taxon>Lysobacteraceae</taxon>
        <taxon>Novilysobacter</taxon>
    </lineage>
</organism>
<dbReference type="SUPFAM" id="SSF55785">
    <property type="entry name" value="PYP-like sensor domain (PAS domain)"/>
    <property type="match status" value="1"/>
</dbReference>
<dbReference type="PANTHER" id="PTHR45453:SF1">
    <property type="entry name" value="PHOSPHATE REGULON SENSOR PROTEIN PHOR"/>
    <property type="match status" value="1"/>
</dbReference>
<dbReference type="PROSITE" id="PS50109">
    <property type="entry name" value="HIS_KIN"/>
    <property type="match status" value="1"/>
</dbReference>
<dbReference type="EMBL" id="CP063657">
    <property type="protein sequence ID" value="QOW21463.1"/>
    <property type="molecule type" value="Genomic_DNA"/>
</dbReference>
<sequence length="456" mass="50566">MTPDARNAWLRTLGLTAAGLVIAGALGIVAGHFWPVLALAALAMLGWQHWQLGRVLHRLGARRWPRLAGKPGVWDELERLHDRDQRERRLRKRRLLEMLRAYRAAAAALPDAVVVVERNSQRIRWFNQAGAKLLGLHYPADVGAPLVPRLHPLPMAQWLASGRHADTIEVASPVSPAIRLSVRLIPYSENLWLLVARDVTRLLQLEHMRRDFVANVSHELRTPLTVIHGYLDMIDPDEHRALSPMLGEMQRQSQRMARLVEDLLALSRLESADGAPVEERVPMAPLLDTLRREGLALGQDRHRIVVENTAGVDLWGSAAELHSAFSNLVGNAVRHTPDGGQVLIRFRRDDGHQDGPAGEAGGVVLEVIDSGMGIAAEHLPRLTERFYRVSNSRSRTSGGTGLGLAIVKHVLQRHHARLEVRSRVGDGSMFSCHFTAARVRPPEPDASHPAPSEAMQ</sequence>
<evidence type="ECO:0000256" key="3">
    <source>
        <dbReference type="ARBA" id="ARBA00012438"/>
    </source>
</evidence>
<keyword evidence="14 18" id="KW-1133">Transmembrane helix</keyword>
<feature type="domain" description="Histidine kinase" evidence="19">
    <location>
        <begin position="215"/>
        <end position="438"/>
    </location>
</feature>
<dbReference type="EC" id="2.7.13.3" evidence="3"/>
<dbReference type="InterPro" id="IPR000014">
    <property type="entry name" value="PAS"/>
</dbReference>
<evidence type="ECO:0000256" key="2">
    <source>
        <dbReference type="ARBA" id="ARBA00004236"/>
    </source>
</evidence>
<dbReference type="InterPro" id="IPR004358">
    <property type="entry name" value="Sig_transdc_His_kin-like_C"/>
</dbReference>
<keyword evidence="6" id="KW-1003">Cell membrane</keyword>
<dbReference type="Gene3D" id="1.10.287.130">
    <property type="match status" value="1"/>
</dbReference>
<evidence type="ECO:0000259" key="19">
    <source>
        <dbReference type="PROSITE" id="PS50109"/>
    </source>
</evidence>
<keyword evidence="12 20" id="KW-0418">Kinase</keyword>
<keyword evidence="9" id="KW-0808">Transferase</keyword>
<dbReference type="InterPro" id="IPR003594">
    <property type="entry name" value="HATPase_dom"/>
</dbReference>
<dbReference type="Proteomes" id="UP000593932">
    <property type="component" value="Chromosome"/>
</dbReference>
<reference evidence="20 21" key="1">
    <citation type="submission" date="2020-10" db="EMBL/GenBank/DDBJ databases">
        <title>complete genome sequencing of Lysobacter sp. H23M41.</title>
        <authorList>
            <person name="Bae J.-W."/>
            <person name="Lee S.-Y."/>
        </authorList>
    </citation>
    <scope>NUCLEOTIDE SEQUENCE [LARGE SCALE GENOMIC DNA]</scope>
    <source>
        <strain evidence="20 21">H23M41</strain>
    </source>
</reference>
<evidence type="ECO:0000256" key="13">
    <source>
        <dbReference type="ARBA" id="ARBA00022840"/>
    </source>
</evidence>
<keyword evidence="5" id="KW-0813">Transport</keyword>
<dbReference type="InterPro" id="IPR021766">
    <property type="entry name" value="PhoR_N"/>
</dbReference>
<evidence type="ECO:0000256" key="4">
    <source>
        <dbReference type="ARBA" id="ARBA00019665"/>
    </source>
</evidence>
<keyword evidence="21" id="KW-1185">Reference proteome</keyword>
<keyword evidence="10 18" id="KW-0812">Transmembrane</keyword>
<dbReference type="InterPro" id="IPR014310">
    <property type="entry name" value="Sig_transdc_His_kinase_PhoR"/>
</dbReference>
<comment type="catalytic activity">
    <reaction evidence="1">
        <text>ATP + protein L-histidine = ADP + protein N-phospho-L-histidine.</text>
        <dbReference type="EC" id="2.7.13.3"/>
    </reaction>
</comment>
<evidence type="ECO:0000256" key="6">
    <source>
        <dbReference type="ARBA" id="ARBA00022475"/>
    </source>
</evidence>
<dbReference type="CDD" id="cd00082">
    <property type="entry name" value="HisKA"/>
    <property type="match status" value="1"/>
</dbReference>
<feature type="transmembrane region" description="Helical" evidence="18">
    <location>
        <begin position="12"/>
        <end position="30"/>
    </location>
</feature>
<dbReference type="PRINTS" id="PR00344">
    <property type="entry name" value="BCTRLSENSOR"/>
</dbReference>
<protein>
    <recommendedName>
        <fullName evidence="4">Phosphate regulon sensor protein PhoR</fullName>
        <ecNumber evidence="3">2.7.13.3</ecNumber>
    </recommendedName>
</protein>
<keyword evidence="7" id="KW-0597">Phosphoprotein</keyword>
<evidence type="ECO:0000256" key="18">
    <source>
        <dbReference type="SAM" id="Phobius"/>
    </source>
</evidence>
<accession>A0A7S6UJJ8</accession>
<keyword evidence="13" id="KW-0067">ATP-binding</keyword>
<evidence type="ECO:0000313" key="21">
    <source>
        <dbReference type="Proteomes" id="UP000593932"/>
    </source>
</evidence>
<dbReference type="Pfam" id="PF13188">
    <property type="entry name" value="PAS_8"/>
    <property type="match status" value="1"/>
</dbReference>
<dbReference type="SUPFAM" id="SSF47384">
    <property type="entry name" value="Homodimeric domain of signal transducing histidine kinase"/>
    <property type="match status" value="1"/>
</dbReference>
<dbReference type="Pfam" id="PF00512">
    <property type="entry name" value="HisKA"/>
    <property type="match status" value="1"/>
</dbReference>
<comment type="function">
    <text evidence="17">Member of the two-component regulatory system PhoR/PhoB involved in the phosphate regulon genes expression. PhoR may function as a membrane-associated protein kinase that phosphorylates PhoB in response to environmental signals.</text>
</comment>
<evidence type="ECO:0000256" key="1">
    <source>
        <dbReference type="ARBA" id="ARBA00000085"/>
    </source>
</evidence>
<keyword evidence="16 18" id="KW-0472">Membrane</keyword>
<evidence type="ECO:0000256" key="16">
    <source>
        <dbReference type="ARBA" id="ARBA00023136"/>
    </source>
</evidence>
<proteinExistence type="predicted"/>
<dbReference type="RefSeq" id="WP_194034037.1">
    <property type="nucleotide sequence ID" value="NZ_CP063657.1"/>
</dbReference>
<comment type="subcellular location">
    <subcellularLocation>
        <location evidence="2">Cell membrane</location>
    </subcellularLocation>
</comment>
<keyword evidence="11" id="KW-0547">Nucleotide-binding</keyword>
<gene>
    <name evidence="20" type="primary">phoR</name>
    <name evidence="20" type="ORF">INQ42_09420</name>
</gene>
<evidence type="ECO:0000256" key="9">
    <source>
        <dbReference type="ARBA" id="ARBA00022679"/>
    </source>
</evidence>
<dbReference type="GO" id="GO:0016301">
    <property type="term" value="F:kinase activity"/>
    <property type="evidence" value="ECO:0007669"/>
    <property type="project" value="UniProtKB-KW"/>
</dbReference>
<name>A0A7S6UJJ8_9GAMM</name>
<dbReference type="InterPro" id="IPR035965">
    <property type="entry name" value="PAS-like_dom_sf"/>
</dbReference>
<evidence type="ECO:0000256" key="11">
    <source>
        <dbReference type="ARBA" id="ARBA00022741"/>
    </source>
</evidence>
<evidence type="ECO:0000256" key="17">
    <source>
        <dbReference type="ARBA" id="ARBA00025207"/>
    </source>
</evidence>
<keyword evidence="15" id="KW-0902">Two-component regulatory system</keyword>